<organism evidence="8 9">
    <name type="scientific">Natronoglycomyces albus</name>
    <dbReference type="NCBI Taxonomy" id="2811108"/>
    <lineage>
        <taxon>Bacteria</taxon>
        <taxon>Bacillati</taxon>
        <taxon>Actinomycetota</taxon>
        <taxon>Actinomycetes</taxon>
        <taxon>Glycomycetales</taxon>
        <taxon>Glycomycetaceae</taxon>
        <taxon>Natronoglycomyces</taxon>
    </lineage>
</organism>
<dbReference type="Gene3D" id="3.40.50.200">
    <property type="entry name" value="Peptidase S8/S53 domain"/>
    <property type="match status" value="1"/>
</dbReference>
<dbReference type="GO" id="GO:0006508">
    <property type="term" value="P:proteolysis"/>
    <property type="evidence" value="ECO:0007669"/>
    <property type="project" value="UniProtKB-KW"/>
</dbReference>
<evidence type="ECO:0000313" key="8">
    <source>
        <dbReference type="EMBL" id="QSB04974.1"/>
    </source>
</evidence>
<dbReference type="InterPro" id="IPR013783">
    <property type="entry name" value="Ig-like_fold"/>
</dbReference>
<evidence type="ECO:0000313" key="9">
    <source>
        <dbReference type="Proteomes" id="UP000662939"/>
    </source>
</evidence>
<name>A0A895XI10_9ACTN</name>
<evidence type="ECO:0000256" key="3">
    <source>
        <dbReference type="ARBA" id="ARBA00022801"/>
    </source>
</evidence>
<dbReference type="InterPro" id="IPR022398">
    <property type="entry name" value="Peptidase_S8_His-AS"/>
</dbReference>
<dbReference type="InterPro" id="IPR050131">
    <property type="entry name" value="Peptidase_S8_subtilisin-like"/>
</dbReference>
<accession>A0A895XI10</accession>
<dbReference type="Proteomes" id="UP000662939">
    <property type="component" value="Chromosome"/>
</dbReference>
<dbReference type="SUPFAM" id="SSF54897">
    <property type="entry name" value="Protease propeptides/inhibitors"/>
    <property type="match status" value="1"/>
</dbReference>
<feature type="domain" description="P/Homo B" evidence="7">
    <location>
        <begin position="492"/>
        <end position="616"/>
    </location>
</feature>
<dbReference type="PROSITE" id="PS00138">
    <property type="entry name" value="SUBTILASE_SER"/>
    <property type="match status" value="1"/>
</dbReference>
<dbReference type="PROSITE" id="PS00137">
    <property type="entry name" value="SUBTILASE_HIS"/>
    <property type="match status" value="1"/>
</dbReference>
<dbReference type="InterPro" id="IPR006311">
    <property type="entry name" value="TAT_signal"/>
</dbReference>
<feature type="active site" description="Charge relay system" evidence="5">
    <location>
        <position position="190"/>
    </location>
</feature>
<dbReference type="Pfam" id="PF00082">
    <property type="entry name" value="Peptidase_S8"/>
    <property type="match status" value="1"/>
</dbReference>
<keyword evidence="6" id="KW-0732">Signal</keyword>
<dbReference type="InterPro" id="IPR036852">
    <property type="entry name" value="Peptidase_S8/S53_dom_sf"/>
</dbReference>
<dbReference type="InterPro" id="IPR000209">
    <property type="entry name" value="Peptidase_S8/S53_dom"/>
</dbReference>
<feature type="signal peptide" evidence="6">
    <location>
        <begin position="1"/>
        <end position="34"/>
    </location>
</feature>
<keyword evidence="9" id="KW-1185">Reference proteome</keyword>
<dbReference type="InterPro" id="IPR037045">
    <property type="entry name" value="S8pro/Inhibitor_I9_sf"/>
</dbReference>
<dbReference type="SUPFAM" id="SSF52743">
    <property type="entry name" value="Subtilisin-like"/>
    <property type="match status" value="1"/>
</dbReference>
<gene>
    <name evidence="8" type="ORF">JQS30_14600</name>
</gene>
<dbReference type="SUPFAM" id="SSF49785">
    <property type="entry name" value="Galactose-binding domain-like"/>
    <property type="match status" value="1"/>
</dbReference>
<dbReference type="RefSeq" id="WP_213170974.1">
    <property type="nucleotide sequence ID" value="NZ_CP070496.1"/>
</dbReference>
<evidence type="ECO:0000256" key="4">
    <source>
        <dbReference type="ARBA" id="ARBA00022825"/>
    </source>
</evidence>
<dbReference type="FunFam" id="3.40.50.200:FF:000014">
    <property type="entry name" value="Proteinase K"/>
    <property type="match status" value="1"/>
</dbReference>
<dbReference type="InterPro" id="IPR023828">
    <property type="entry name" value="Peptidase_S8_Ser-AS"/>
</dbReference>
<evidence type="ECO:0000259" key="7">
    <source>
        <dbReference type="PROSITE" id="PS51829"/>
    </source>
</evidence>
<dbReference type="KEGG" id="nav:JQS30_14600"/>
<dbReference type="GO" id="GO:0005615">
    <property type="term" value="C:extracellular space"/>
    <property type="evidence" value="ECO:0007669"/>
    <property type="project" value="TreeGrafter"/>
</dbReference>
<dbReference type="Pfam" id="PF05922">
    <property type="entry name" value="Inhibitor_I9"/>
    <property type="match status" value="1"/>
</dbReference>
<dbReference type="EMBL" id="CP070496">
    <property type="protein sequence ID" value="QSB04974.1"/>
    <property type="molecule type" value="Genomic_DNA"/>
</dbReference>
<evidence type="ECO:0000256" key="2">
    <source>
        <dbReference type="ARBA" id="ARBA00022670"/>
    </source>
</evidence>
<comment type="similarity">
    <text evidence="1 5">Belongs to the peptidase S8 family.</text>
</comment>
<keyword evidence="4 5" id="KW-0720">Serine protease</keyword>
<evidence type="ECO:0000256" key="6">
    <source>
        <dbReference type="SAM" id="SignalP"/>
    </source>
</evidence>
<dbReference type="Gene3D" id="2.60.40.10">
    <property type="entry name" value="Immunoglobulins"/>
    <property type="match status" value="1"/>
</dbReference>
<dbReference type="CDD" id="cd04077">
    <property type="entry name" value="Peptidases_S8_PCSK9_ProteinaseK_like"/>
    <property type="match status" value="1"/>
</dbReference>
<sequence length="616" mass="63082">MSTKKSLRRSVIAVASAGAIAVGTIALATSPAQAEGNILGTDHPNAIEGSYLVTLESDVSIQSVDTFADTYGAEVTSEWTSFNGFAAEMTEAEAKKLAADPAVKFVEQDAEVHLASAGVQPNPPAWGIDRVDQRNLPLDGQYAYPNQGTGVTQYILDTGVYLSHSEFTGRMVQGFDAINPGGNANDCHGHGTHVAGSAAGTLTGVAKNSYISPVRVLNCQGSGSFAGIIDGINWVSNNASGPSVANMSLGGGYNATLNQAVASGVAAGVTYVVASGNSNANACNYSPASEATAITVNSSTRTDARSGFSNWGTCSDIFAPGSDIYGPWIGGNNAFRTISGTSMASPHVSGAAALYLASNPSATPAQVKQALTSNATQGVISNPGSGSPNRLLYVGFIDGGPGEPEDEFSVSVSPDSAEIEPGDSVTATLSTETTSGDAQEVTLSHSGAGSDVTVDFADSTLTTGESTQVTFSASSNASDATHSITLTASGNNDESTTFTLTVGDEPVEPPPGDCVEENNNSQTIHAGWLVSSNILMVCDDAGSTATINVDVTHSATQNLEYYVFDPAGQVHLIKPRGQTDSGTYTINAGSAGWGYYTLIIFNYGNSGTLNGWSVEV</sequence>
<dbReference type="Gene3D" id="3.30.70.80">
    <property type="entry name" value="Peptidase S8 propeptide/proteinase inhibitor I9"/>
    <property type="match status" value="1"/>
</dbReference>
<proteinExistence type="inferred from homology"/>
<dbReference type="InterPro" id="IPR010259">
    <property type="entry name" value="S8pro/Inhibitor_I9"/>
</dbReference>
<dbReference type="InterPro" id="IPR034193">
    <property type="entry name" value="PCSK9_ProteinaseK-like"/>
</dbReference>
<dbReference type="InterPro" id="IPR008979">
    <property type="entry name" value="Galactose-bd-like_sf"/>
</dbReference>
<dbReference type="PROSITE" id="PS51892">
    <property type="entry name" value="SUBTILASE"/>
    <property type="match status" value="1"/>
</dbReference>
<dbReference type="PANTHER" id="PTHR43806">
    <property type="entry name" value="PEPTIDASE S8"/>
    <property type="match status" value="1"/>
</dbReference>
<dbReference type="GO" id="GO:0004252">
    <property type="term" value="F:serine-type endopeptidase activity"/>
    <property type="evidence" value="ECO:0007669"/>
    <property type="project" value="UniProtKB-UniRule"/>
</dbReference>
<dbReference type="PROSITE" id="PS51318">
    <property type="entry name" value="TAT"/>
    <property type="match status" value="1"/>
</dbReference>
<dbReference type="PANTHER" id="PTHR43806:SF11">
    <property type="entry name" value="CEREVISIN-RELATED"/>
    <property type="match status" value="1"/>
</dbReference>
<dbReference type="PROSITE" id="PS51829">
    <property type="entry name" value="P_HOMO_B"/>
    <property type="match status" value="1"/>
</dbReference>
<evidence type="ECO:0000256" key="1">
    <source>
        <dbReference type="ARBA" id="ARBA00011073"/>
    </source>
</evidence>
<feature type="active site" description="Charge relay system" evidence="5">
    <location>
        <position position="157"/>
    </location>
</feature>
<dbReference type="GO" id="GO:0005975">
    <property type="term" value="P:carbohydrate metabolic process"/>
    <property type="evidence" value="ECO:0007669"/>
    <property type="project" value="UniProtKB-ARBA"/>
</dbReference>
<dbReference type="InterPro" id="IPR015500">
    <property type="entry name" value="Peptidase_S8_subtilisin-rel"/>
</dbReference>
<dbReference type="AlphaFoldDB" id="A0A895XI10"/>
<keyword evidence="2 5" id="KW-0645">Protease</keyword>
<feature type="active site" description="Charge relay system" evidence="5">
    <location>
        <position position="342"/>
    </location>
</feature>
<protein>
    <submittedName>
        <fullName evidence="8">S8 family serine peptidase</fullName>
    </submittedName>
</protein>
<dbReference type="PRINTS" id="PR00723">
    <property type="entry name" value="SUBTILISIN"/>
</dbReference>
<feature type="chain" id="PRO_5034264491" evidence="6">
    <location>
        <begin position="35"/>
        <end position="616"/>
    </location>
</feature>
<evidence type="ECO:0000256" key="5">
    <source>
        <dbReference type="PROSITE-ProRule" id="PRU01240"/>
    </source>
</evidence>
<keyword evidence="3 5" id="KW-0378">Hydrolase</keyword>
<reference evidence="8" key="1">
    <citation type="submission" date="2021-02" db="EMBL/GenBank/DDBJ databases">
        <title>Natronoglycomyces albus gen. nov., sp. nov, a haloalkaliphilic actinobacterium from a soda solonchak soil.</title>
        <authorList>
            <person name="Sorokin D.Y."/>
            <person name="Khijniak T.V."/>
            <person name="Zakharycheva A.P."/>
            <person name="Boueva O.V."/>
            <person name="Ariskina E.V."/>
            <person name="Hahnke R.L."/>
            <person name="Bunk B."/>
            <person name="Sproer C."/>
            <person name="Schumann P."/>
            <person name="Evtushenko L.I."/>
            <person name="Kublanov I.V."/>
        </authorList>
    </citation>
    <scope>NUCLEOTIDE SEQUENCE</scope>
    <source>
        <strain evidence="8">DSM 106290</strain>
    </source>
</reference>
<dbReference type="InterPro" id="IPR002884">
    <property type="entry name" value="P_dom"/>
</dbReference>